<dbReference type="GO" id="GO:0004764">
    <property type="term" value="F:shikimate 3-dehydrogenase (NADP+) activity"/>
    <property type="evidence" value="ECO:0007669"/>
    <property type="project" value="InterPro"/>
</dbReference>
<feature type="domain" description="Chorismate mutase" evidence="5">
    <location>
        <begin position="39"/>
        <end position="128"/>
    </location>
</feature>
<organism evidence="6 7">
    <name type="scientific">Sutterella wadsworthensis HGA0223</name>
    <dbReference type="NCBI Taxonomy" id="1203554"/>
    <lineage>
        <taxon>Bacteria</taxon>
        <taxon>Pseudomonadati</taxon>
        <taxon>Pseudomonadota</taxon>
        <taxon>Betaproteobacteria</taxon>
        <taxon>Burkholderiales</taxon>
        <taxon>Sutterellaceae</taxon>
        <taxon>Sutterella</taxon>
    </lineage>
</organism>
<evidence type="ECO:0000313" key="6">
    <source>
        <dbReference type="EMBL" id="EPD99032.1"/>
    </source>
</evidence>
<comment type="similarity">
    <text evidence="4">Belongs to the shikimate kinase family.</text>
</comment>
<keyword evidence="4" id="KW-0418">Kinase</keyword>
<dbReference type="SMART" id="SM00830">
    <property type="entry name" value="CM_2"/>
    <property type="match status" value="1"/>
</dbReference>
<dbReference type="HOGENOM" id="CLU_437371_0_0_4"/>
<keyword evidence="4" id="KW-0479">Metal-binding</keyword>
<dbReference type="GO" id="GO:0004106">
    <property type="term" value="F:chorismate mutase activity"/>
    <property type="evidence" value="ECO:0007669"/>
    <property type="project" value="InterPro"/>
</dbReference>
<keyword evidence="2" id="KW-0560">Oxidoreductase</keyword>
<dbReference type="eggNOG" id="COG0703">
    <property type="taxonomic scope" value="Bacteria"/>
</dbReference>
<dbReference type="GO" id="GO:0019632">
    <property type="term" value="P:shikimate metabolic process"/>
    <property type="evidence" value="ECO:0007669"/>
    <property type="project" value="TreeGrafter"/>
</dbReference>
<dbReference type="InterPro" id="IPR013708">
    <property type="entry name" value="Shikimate_DH-bd_N"/>
</dbReference>
<dbReference type="Gene3D" id="3.40.50.10860">
    <property type="entry name" value="Leucine Dehydrogenase, chain A, domain 1"/>
    <property type="match status" value="1"/>
</dbReference>
<dbReference type="Pfam" id="PF01202">
    <property type="entry name" value="SKI"/>
    <property type="match status" value="1"/>
</dbReference>
<comment type="catalytic activity">
    <reaction evidence="4">
        <text>shikimate + ATP = 3-phosphoshikimate + ADP + H(+)</text>
        <dbReference type="Rhea" id="RHEA:13121"/>
        <dbReference type="ChEBI" id="CHEBI:15378"/>
        <dbReference type="ChEBI" id="CHEBI:30616"/>
        <dbReference type="ChEBI" id="CHEBI:36208"/>
        <dbReference type="ChEBI" id="CHEBI:145989"/>
        <dbReference type="ChEBI" id="CHEBI:456216"/>
        <dbReference type="EC" id="2.7.1.71"/>
    </reaction>
</comment>
<gene>
    <name evidence="4" type="primary">aroK</name>
    <name evidence="6" type="ORF">HMPREF1476_01303</name>
</gene>
<comment type="caution">
    <text evidence="4">Lacks conserved residue(s) required for the propagation of feature annotation.</text>
</comment>
<dbReference type="InterPro" id="IPR027417">
    <property type="entry name" value="P-loop_NTPase"/>
</dbReference>
<feature type="binding site" evidence="4">
    <location>
        <position position="611"/>
    </location>
    <ligand>
        <name>substrate</name>
    </ligand>
</feature>
<dbReference type="InterPro" id="IPR031322">
    <property type="entry name" value="Shikimate/glucono_kinase"/>
</dbReference>
<dbReference type="AlphaFoldDB" id="S3BY90"/>
<dbReference type="Gene3D" id="1.20.59.10">
    <property type="entry name" value="Chorismate mutase"/>
    <property type="match status" value="1"/>
</dbReference>
<feature type="binding site" evidence="4">
    <location>
        <position position="517"/>
    </location>
    <ligand>
        <name>substrate</name>
    </ligand>
</feature>
<sequence length="644" mass="69003">MKAHRAETPHTTLQKDTFEFIMTDQQTAEPHPHPAQLREAPSDLLADLRAKIDVIDAKLSALIVERLAIADEIGERKRGRNLPIHAPKREEALLEKLVERVPPNERPIVAAVYELLIAGSRQRQLAAQLCDEGVLGTEGHQPGRLSVFKTLGEGETPQYAAKRLICACTAAGAAPALLEATREGVGLTLEGAGMNRVLAADLKGLGAKVEVTIDRNAEPIPPKAGAGLLCGLLGRRLGHTLSPEIHARLGAYAYKRFECEPERLDEFLRTTPFDGLNVTIPYKEAVLPYCDELTPAAQHVGAVNTLVHRPDGKLVGDNTDYAGFLDTVRASGIKVKGRKALILGTGGAAKCVQAVLKDLGAFAVMVNIRGAEGREALNRHADAEILVNATPVGMFPVCGVSPIGDLGLLPKLSFVFDLIYNPAVTELMLRARARGIPAVNGLRMLVVQAEAAARDFLSIASPVDGAPAQPAASAEEIHADLKRQFENIVLSGMPGSGKSTVGRILAARLGRPFIDLDEEIEAAAELPIPEIFRRHGEPAFRDLESRIAAIAGARRGVVIATGGGTMMRVKNVSALKQNGRVALLKRPIEELPTMGRPVSQSRPLSVIWAERRATYEGTADCSVDNVEPEAAARNVLEALGWPIA</sequence>
<dbReference type="EC" id="2.7.1.71" evidence="4"/>
<dbReference type="UniPathway" id="UPA00053">
    <property type="reaction ID" value="UER00088"/>
</dbReference>
<keyword evidence="4" id="KW-0547">Nucleotide-binding</keyword>
<dbReference type="SUPFAM" id="SSF53223">
    <property type="entry name" value="Aminoacid dehydrogenase-like, N-terminal domain"/>
    <property type="match status" value="1"/>
</dbReference>
<comment type="caution">
    <text evidence="6">The sequence shown here is derived from an EMBL/GenBank/DDBJ whole genome shotgun (WGS) entry which is preliminary data.</text>
</comment>
<comment type="pathway">
    <text evidence="4">Metabolic intermediate biosynthesis; chorismate biosynthesis; chorismate from D-erythrose 4-phosphate and phosphoenolpyruvate: step 5/7.</text>
</comment>
<keyword evidence="3 4" id="KW-0057">Aromatic amino acid biosynthesis</keyword>
<dbReference type="Pfam" id="PF01817">
    <property type="entry name" value="CM_2"/>
    <property type="match status" value="1"/>
</dbReference>
<dbReference type="Pfam" id="PF08501">
    <property type="entry name" value="Shikimate_dh_N"/>
    <property type="match status" value="1"/>
</dbReference>
<dbReference type="InterPro" id="IPR036291">
    <property type="entry name" value="NAD(P)-bd_dom_sf"/>
</dbReference>
<keyword evidence="7" id="KW-1185">Reference proteome</keyword>
<keyword evidence="4" id="KW-0460">Magnesium</keyword>
<dbReference type="PATRIC" id="fig|1203554.3.peg.1362"/>
<keyword evidence="4" id="KW-0808">Transferase</keyword>
<dbReference type="EMBL" id="ATCF01000018">
    <property type="protein sequence ID" value="EPD99032.1"/>
    <property type="molecule type" value="Genomic_DNA"/>
</dbReference>
<dbReference type="GO" id="GO:0005829">
    <property type="term" value="C:cytosol"/>
    <property type="evidence" value="ECO:0007669"/>
    <property type="project" value="TreeGrafter"/>
</dbReference>
<evidence type="ECO:0000256" key="4">
    <source>
        <dbReference type="HAMAP-Rule" id="MF_00109"/>
    </source>
</evidence>
<evidence type="ECO:0000256" key="1">
    <source>
        <dbReference type="ARBA" id="ARBA00004871"/>
    </source>
</evidence>
<keyword evidence="4" id="KW-0067">ATP-binding</keyword>
<protein>
    <recommendedName>
        <fullName evidence="4">Shikimate kinase</fullName>
        <shortName evidence="4">SK</shortName>
        <ecNumber evidence="4">2.7.1.71</ecNumber>
    </recommendedName>
</protein>
<dbReference type="GO" id="GO:0004765">
    <property type="term" value="F:shikimate kinase activity"/>
    <property type="evidence" value="ECO:0007669"/>
    <property type="project" value="UniProtKB-UniRule"/>
</dbReference>
<evidence type="ECO:0000256" key="2">
    <source>
        <dbReference type="ARBA" id="ARBA00023002"/>
    </source>
</evidence>
<keyword evidence="4" id="KW-0963">Cytoplasm</keyword>
<accession>S3BY90</accession>
<comment type="subunit">
    <text evidence="4">Monomer.</text>
</comment>
<dbReference type="InterPro" id="IPR036263">
    <property type="entry name" value="Chorismate_II_sf"/>
</dbReference>
<dbReference type="Gene3D" id="3.40.50.720">
    <property type="entry name" value="NAD(P)-binding Rossmann-like Domain"/>
    <property type="match status" value="1"/>
</dbReference>
<dbReference type="PROSITE" id="PS51168">
    <property type="entry name" value="CHORISMATE_MUT_2"/>
    <property type="match status" value="1"/>
</dbReference>
<dbReference type="eggNOG" id="COG0169">
    <property type="taxonomic scope" value="Bacteria"/>
</dbReference>
<dbReference type="InterPro" id="IPR000623">
    <property type="entry name" value="Shikimate_kinase/TSH1"/>
</dbReference>
<name>S3BY90_9BURK</name>
<feature type="binding site" evidence="4">
    <location>
        <position position="499"/>
    </location>
    <ligand>
        <name>Mg(2+)</name>
        <dbReference type="ChEBI" id="CHEBI:18420"/>
    </ligand>
</feature>
<comment type="pathway">
    <text evidence="1">Metabolic intermediate biosynthesis; chorismate biosynthesis; chorismate from D-erythrose 4-phosphate and phosphoenolpyruvate: step 4/7.</text>
</comment>
<dbReference type="Proteomes" id="UP000014400">
    <property type="component" value="Unassembled WGS sequence"/>
</dbReference>
<dbReference type="SUPFAM" id="SSF48600">
    <property type="entry name" value="Chorismate mutase II"/>
    <property type="match status" value="1"/>
</dbReference>
<dbReference type="CDD" id="cd00464">
    <property type="entry name" value="SK"/>
    <property type="match status" value="1"/>
</dbReference>
<evidence type="ECO:0000259" key="5">
    <source>
        <dbReference type="PROSITE" id="PS51168"/>
    </source>
</evidence>
<feature type="binding site" evidence="4">
    <location>
        <position position="563"/>
    </location>
    <ligand>
        <name>substrate</name>
    </ligand>
</feature>
<feature type="binding site" evidence="4">
    <location>
        <position position="541"/>
    </location>
    <ligand>
        <name>substrate</name>
    </ligand>
</feature>
<dbReference type="PANTHER" id="PTHR21089">
    <property type="entry name" value="SHIKIMATE DEHYDROGENASE"/>
    <property type="match status" value="1"/>
</dbReference>
<dbReference type="GO" id="GO:0009073">
    <property type="term" value="P:aromatic amino acid family biosynthetic process"/>
    <property type="evidence" value="ECO:0007669"/>
    <property type="project" value="UniProtKB-KW"/>
</dbReference>
<comment type="cofactor">
    <cofactor evidence="4">
        <name>Mg(2+)</name>
        <dbReference type="ChEBI" id="CHEBI:18420"/>
    </cofactor>
    <text evidence="4">Binds 1 Mg(2+) ion per subunit.</text>
</comment>
<keyword evidence="4" id="KW-0028">Amino-acid biosynthesis</keyword>
<dbReference type="Gene3D" id="3.40.50.300">
    <property type="entry name" value="P-loop containing nucleotide triphosphate hydrolases"/>
    <property type="match status" value="1"/>
</dbReference>
<dbReference type="HAMAP" id="MF_00109">
    <property type="entry name" value="Shikimate_kinase"/>
    <property type="match status" value="1"/>
</dbReference>
<dbReference type="CDD" id="cd01065">
    <property type="entry name" value="NAD_bind_Shikimate_DH"/>
    <property type="match status" value="1"/>
</dbReference>
<evidence type="ECO:0000256" key="3">
    <source>
        <dbReference type="ARBA" id="ARBA00023141"/>
    </source>
</evidence>
<dbReference type="GO" id="GO:0009423">
    <property type="term" value="P:chorismate biosynthetic process"/>
    <property type="evidence" value="ECO:0007669"/>
    <property type="project" value="UniProtKB-UniRule"/>
</dbReference>
<dbReference type="PANTHER" id="PTHR21089:SF1">
    <property type="entry name" value="BIFUNCTIONAL 3-DEHYDROQUINATE DEHYDRATASE_SHIKIMATE DEHYDROGENASE, CHLOROPLASTIC"/>
    <property type="match status" value="1"/>
</dbReference>
<dbReference type="GO" id="GO:0005524">
    <property type="term" value="F:ATP binding"/>
    <property type="evidence" value="ECO:0007669"/>
    <property type="project" value="UniProtKB-UniRule"/>
</dbReference>
<dbReference type="InterPro" id="IPR046346">
    <property type="entry name" value="Aminoacid_DH-like_N_sf"/>
</dbReference>
<dbReference type="SUPFAM" id="SSF51735">
    <property type="entry name" value="NAD(P)-binding Rossmann-fold domains"/>
    <property type="match status" value="1"/>
</dbReference>
<proteinExistence type="inferred from homology"/>
<dbReference type="InterPro" id="IPR022893">
    <property type="entry name" value="Shikimate_DH_fam"/>
</dbReference>
<dbReference type="GO" id="GO:0008652">
    <property type="term" value="P:amino acid biosynthetic process"/>
    <property type="evidence" value="ECO:0007669"/>
    <property type="project" value="UniProtKB-KW"/>
</dbReference>
<dbReference type="GO" id="GO:0050661">
    <property type="term" value="F:NADP binding"/>
    <property type="evidence" value="ECO:0007669"/>
    <property type="project" value="TreeGrafter"/>
</dbReference>
<dbReference type="InterPro" id="IPR036979">
    <property type="entry name" value="CM_dom_sf"/>
</dbReference>
<dbReference type="RefSeq" id="WP_016474544.1">
    <property type="nucleotide sequence ID" value="NZ_KE150480.1"/>
</dbReference>
<dbReference type="GO" id="GO:0000287">
    <property type="term" value="F:magnesium ion binding"/>
    <property type="evidence" value="ECO:0007669"/>
    <property type="project" value="UniProtKB-UniRule"/>
</dbReference>
<feature type="binding site" evidence="4">
    <location>
        <begin position="495"/>
        <end position="500"/>
    </location>
    <ligand>
        <name>ATP</name>
        <dbReference type="ChEBI" id="CHEBI:30616"/>
    </ligand>
</feature>
<evidence type="ECO:0000313" key="7">
    <source>
        <dbReference type="Proteomes" id="UP000014400"/>
    </source>
</evidence>
<comment type="subcellular location">
    <subcellularLocation>
        <location evidence="4">Cytoplasm</location>
    </subcellularLocation>
</comment>
<reference evidence="6 7" key="1">
    <citation type="submission" date="2013-04" db="EMBL/GenBank/DDBJ databases">
        <title>The Genome Sequence of Sutterella wadsworthensis HGA0223.</title>
        <authorList>
            <consortium name="The Broad Institute Genomics Platform"/>
            <person name="Earl A."/>
            <person name="Ward D."/>
            <person name="Feldgarden M."/>
            <person name="Gevers D."/>
            <person name="Schmidt T.M."/>
            <person name="Dover J."/>
            <person name="Dai D."/>
            <person name="Walker B."/>
            <person name="Young S."/>
            <person name="Zeng Q."/>
            <person name="Gargeya S."/>
            <person name="Fitzgerald M."/>
            <person name="Haas B."/>
            <person name="Abouelleil A."/>
            <person name="Allen A.W."/>
            <person name="Alvarado L."/>
            <person name="Arachchi H.M."/>
            <person name="Berlin A.M."/>
            <person name="Chapman S.B."/>
            <person name="Gainer-Dewar J."/>
            <person name="Goldberg J."/>
            <person name="Griggs A."/>
            <person name="Gujja S."/>
            <person name="Hansen M."/>
            <person name="Howarth C."/>
            <person name="Imamovic A."/>
            <person name="Ireland A."/>
            <person name="Larimer J."/>
            <person name="McCowan C."/>
            <person name="Murphy C."/>
            <person name="Pearson M."/>
            <person name="Poon T.W."/>
            <person name="Priest M."/>
            <person name="Roberts A."/>
            <person name="Saif S."/>
            <person name="Shea T."/>
            <person name="Sisk P."/>
            <person name="Sykes S."/>
            <person name="Wortman J."/>
            <person name="Nusbaum C."/>
            <person name="Birren B."/>
        </authorList>
    </citation>
    <scope>NUCLEOTIDE SEQUENCE [LARGE SCALE GENOMIC DNA]</scope>
    <source>
        <strain evidence="6 7">HGA0223</strain>
    </source>
</reference>
<dbReference type="SUPFAM" id="SSF52540">
    <property type="entry name" value="P-loop containing nucleoside triphosphate hydrolases"/>
    <property type="match status" value="1"/>
</dbReference>
<dbReference type="PRINTS" id="PR01100">
    <property type="entry name" value="SHIKIMTKNASE"/>
</dbReference>
<comment type="function">
    <text evidence="4">Catalyzes the specific phosphorylation of the 3-hydroxyl group of shikimic acid using ATP as a cosubstrate.</text>
</comment>
<feature type="binding site" evidence="4">
    <location>
        <position position="596"/>
    </location>
    <ligand>
        <name>ATP</name>
        <dbReference type="ChEBI" id="CHEBI:30616"/>
    </ligand>
</feature>
<dbReference type="STRING" id="1203554.HMPREF1476_01303"/>
<dbReference type="InterPro" id="IPR002701">
    <property type="entry name" value="CM_II_prokaryot"/>
</dbReference>